<comment type="pathway">
    <text evidence="4">Metabolic intermediate biosynthesis; chorismate biosynthesis; chorismate from D-erythrose 4-phosphate and phosphoenolpyruvate: step 3/7.</text>
</comment>
<evidence type="ECO:0000256" key="4">
    <source>
        <dbReference type="HAMAP-Rule" id="MF_00214"/>
    </source>
</evidence>
<feature type="active site" description="Schiff-base intermediate with substrate" evidence="4">
    <location>
        <position position="174"/>
    </location>
</feature>
<keyword evidence="3 4" id="KW-0704">Schiff base</keyword>
<dbReference type="PANTHER" id="PTHR43699">
    <property type="entry name" value="3-DEHYDROQUINATE DEHYDRATASE"/>
    <property type="match status" value="1"/>
</dbReference>
<dbReference type="CDD" id="cd00502">
    <property type="entry name" value="DHQase_I"/>
    <property type="match status" value="1"/>
</dbReference>
<organism evidence="5 6">
    <name type="scientific">Caenimonas sedimenti</name>
    <dbReference type="NCBI Taxonomy" id="2596921"/>
    <lineage>
        <taxon>Bacteria</taxon>
        <taxon>Pseudomonadati</taxon>
        <taxon>Pseudomonadota</taxon>
        <taxon>Betaproteobacteria</taxon>
        <taxon>Burkholderiales</taxon>
        <taxon>Comamonadaceae</taxon>
        <taxon>Caenimonas</taxon>
    </lineage>
</organism>
<comment type="catalytic activity">
    <reaction evidence="1 4">
        <text>3-dehydroquinate = 3-dehydroshikimate + H2O</text>
        <dbReference type="Rhea" id="RHEA:21096"/>
        <dbReference type="ChEBI" id="CHEBI:15377"/>
        <dbReference type="ChEBI" id="CHEBI:16630"/>
        <dbReference type="ChEBI" id="CHEBI:32364"/>
        <dbReference type="EC" id="4.2.1.10"/>
    </reaction>
</comment>
<dbReference type="Gene3D" id="3.20.20.70">
    <property type="entry name" value="Aldolase class I"/>
    <property type="match status" value="1"/>
</dbReference>
<comment type="function">
    <text evidence="4">Involved in the third step of the chorismate pathway, which leads to the biosynthesis of aromatic amino acids. Catalyzes the cis-dehydration of 3-dehydroquinate (DHQ) and introduces the first double bond of the aromatic ring to yield 3-dehydroshikimate.</text>
</comment>
<sequence length="258" mass="26549">MPSSGIVVNGRPLAGGRLPAVCAPLVARTDAALLAEAALVAAHSPDLLEWRVDFYDAIADTGRVLRLGAQLREAARGIPLLFTRRSVREGGQAIALEEEGVVALYRAVCASGLVDLMDFEMGNAPADVAQVRAFTRAAGMPLVLSFHDFGATPPDPELAARFAQAKALDADVAKVAVMPSSVEDVHRLLGATLQASKTLGIPVISMAMGPLGAVSRLCGGVFGSALTFAMGAAASAPGQMPIEDVRAGLTVLQRAGSP</sequence>
<dbReference type="HAMAP" id="MF_00214">
    <property type="entry name" value="AroD"/>
    <property type="match status" value="1"/>
</dbReference>
<dbReference type="SUPFAM" id="SSF51569">
    <property type="entry name" value="Aldolase"/>
    <property type="match status" value="1"/>
</dbReference>
<feature type="binding site" evidence="4">
    <location>
        <begin position="49"/>
        <end position="51"/>
    </location>
    <ligand>
        <name>3-dehydroquinate</name>
        <dbReference type="ChEBI" id="CHEBI:32364"/>
    </ligand>
</feature>
<dbReference type="Proteomes" id="UP000318199">
    <property type="component" value="Unassembled WGS sequence"/>
</dbReference>
<dbReference type="UniPathway" id="UPA00053">
    <property type="reaction ID" value="UER00086"/>
</dbReference>
<evidence type="ECO:0000256" key="2">
    <source>
        <dbReference type="ARBA" id="ARBA00023239"/>
    </source>
</evidence>
<comment type="similarity">
    <text evidence="4">Belongs to the type-I 3-dehydroquinase family.</text>
</comment>
<keyword evidence="4" id="KW-0028">Amino-acid biosynthesis</keyword>
<dbReference type="AlphaFoldDB" id="A0A562ZXV0"/>
<feature type="binding site" evidence="4">
    <location>
        <position position="85"/>
    </location>
    <ligand>
        <name>3-dehydroquinate</name>
        <dbReference type="ChEBI" id="CHEBI:32364"/>
    </ligand>
</feature>
<keyword evidence="2 4" id="KW-0456">Lyase</keyword>
<dbReference type="GO" id="GO:0009073">
    <property type="term" value="P:aromatic amino acid family biosynthetic process"/>
    <property type="evidence" value="ECO:0007669"/>
    <property type="project" value="UniProtKB-KW"/>
</dbReference>
<dbReference type="GO" id="GO:0009423">
    <property type="term" value="P:chorismate biosynthetic process"/>
    <property type="evidence" value="ECO:0007669"/>
    <property type="project" value="UniProtKB-UniRule"/>
</dbReference>
<gene>
    <name evidence="4 5" type="primary">aroD</name>
    <name evidence="5" type="ORF">FN976_02675</name>
</gene>
<keyword evidence="6" id="KW-1185">Reference proteome</keyword>
<dbReference type="NCBIfam" id="TIGR01093">
    <property type="entry name" value="aroD"/>
    <property type="match status" value="1"/>
</dbReference>
<dbReference type="GO" id="GO:0046279">
    <property type="term" value="P:3,4-dihydroxybenzoate biosynthetic process"/>
    <property type="evidence" value="ECO:0007669"/>
    <property type="project" value="UniProtKB-ARBA"/>
</dbReference>
<feature type="binding site" evidence="4">
    <location>
        <position position="216"/>
    </location>
    <ligand>
        <name>3-dehydroquinate</name>
        <dbReference type="ChEBI" id="CHEBI:32364"/>
    </ligand>
</feature>
<comment type="subunit">
    <text evidence="4">Homodimer.</text>
</comment>
<dbReference type="InterPro" id="IPR013785">
    <property type="entry name" value="Aldolase_TIM"/>
</dbReference>
<evidence type="ECO:0000256" key="1">
    <source>
        <dbReference type="ARBA" id="ARBA00001864"/>
    </source>
</evidence>
<dbReference type="GO" id="GO:0008652">
    <property type="term" value="P:amino acid biosynthetic process"/>
    <property type="evidence" value="ECO:0007669"/>
    <property type="project" value="UniProtKB-KW"/>
</dbReference>
<comment type="caution">
    <text evidence="5">The sequence shown here is derived from an EMBL/GenBank/DDBJ whole genome shotgun (WGS) entry which is preliminary data.</text>
</comment>
<accession>A0A562ZXV0</accession>
<protein>
    <recommendedName>
        <fullName evidence="4">3-dehydroquinate dehydratase</fullName>
        <shortName evidence="4">3-dehydroquinase</shortName>
        <ecNumber evidence="4">4.2.1.10</ecNumber>
    </recommendedName>
    <alternativeName>
        <fullName evidence="4">Type I DHQase</fullName>
    </alternativeName>
    <alternativeName>
        <fullName evidence="4">Type I dehydroquinase</fullName>
        <shortName evidence="4">DHQ1</shortName>
    </alternativeName>
</protein>
<feature type="binding site" evidence="4">
    <location>
        <position position="239"/>
    </location>
    <ligand>
        <name>3-dehydroquinate</name>
        <dbReference type="ChEBI" id="CHEBI:32364"/>
    </ligand>
</feature>
<dbReference type="Pfam" id="PF01487">
    <property type="entry name" value="DHquinase_I"/>
    <property type="match status" value="1"/>
</dbReference>
<dbReference type="InterPro" id="IPR050146">
    <property type="entry name" value="Type-I_3-dehydroquinase"/>
</dbReference>
<dbReference type="EMBL" id="VOBQ01000002">
    <property type="protein sequence ID" value="TWO73158.1"/>
    <property type="molecule type" value="Genomic_DNA"/>
</dbReference>
<name>A0A562ZXV0_9BURK</name>
<comment type="caution">
    <text evidence="4">Lacks conserved residue(s) required for the propagation of feature annotation.</text>
</comment>
<evidence type="ECO:0000256" key="3">
    <source>
        <dbReference type="ARBA" id="ARBA00023270"/>
    </source>
</evidence>
<dbReference type="FunFam" id="3.20.20.70:FF:000047">
    <property type="entry name" value="3-dehydroquinate dehydratase"/>
    <property type="match status" value="1"/>
</dbReference>
<dbReference type="InterPro" id="IPR001381">
    <property type="entry name" value="DHquinase_I"/>
</dbReference>
<feature type="binding site" evidence="4">
    <location>
        <position position="235"/>
    </location>
    <ligand>
        <name>3-dehydroquinate</name>
        <dbReference type="ChEBI" id="CHEBI:32364"/>
    </ligand>
</feature>
<dbReference type="GO" id="GO:0003855">
    <property type="term" value="F:3-dehydroquinate dehydratase activity"/>
    <property type="evidence" value="ECO:0007669"/>
    <property type="project" value="UniProtKB-UniRule"/>
</dbReference>
<evidence type="ECO:0000313" key="6">
    <source>
        <dbReference type="Proteomes" id="UP000318199"/>
    </source>
</evidence>
<keyword evidence="4" id="KW-0057">Aromatic amino acid biosynthesis</keyword>
<feature type="active site" description="Proton donor/acceptor" evidence="4">
    <location>
        <position position="147"/>
    </location>
</feature>
<dbReference type="EC" id="4.2.1.10" evidence="4"/>
<dbReference type="RefSeq" id="WP_145890680.1">
    <property type="nucleotide sequence ID" value="NZ_VOBQ01000002.1"/>
</dbReference>
<dbReference type="PANTHER" id="PTHR43699:SF1">
    <property type="entry name" value="3-DEHYDROQUINATE DEHYDRATASE"/>
    <property type="match status" value="1"/>
</dbReference>
<evidence type="ECO:0000313" key="5">
    <source>
        <dbReference type="EMBL" id="TWO73158.1"/>
    </source>
</evidence>
<dbReference type="OrthoDB" id="9813659at2"/>
<reference evidence="5 6" key="1">
    <citation type="submission" date="2019-07" db="EMBL/GenBank/DDBJ databases">
        <title>Caenimonas sedimenti sp. nov., isolated from activated sludge.</title>
        <authorList>
            <person name="Xu J."/>
        </authorList>
    </citation>
    <scope>NUCLEOTIDE SEQUENCE [LARGE SCALE GENOMIC DNA]</scope>
    <source>
        <strain evidence="5 6">HX-9-20</strain>
    </source>
</reference>
<proteinExistence type="inferred from homology"/>